<comment type="similarity">
    <text evidence="1">Belongs to the enoyl-CoA hydratase/isomerase family.</text>
</comment>
<evidence type="ECO:0000313" key="3">
    <source>
        <dbReference type="Proteomes" id="UP001108027"/>
    </source>
</evidence>
<dbReference type="SUPFAM" id="SSF52096">
    <property type="entry name" value="ClpP/crotonase"/>
    <property type="match status" value="1"/>
</dbReference>
<dbReference type="InterPro" id="IPR014748">
    <property type="entry name" value="Enoyl-CoA_hydra_C"/>
</dbReference>
<dbReference type="InterPro" id="IPR051683">
    <property type="entry name" value="Enoyl-CoA_Hydratase/Isomerase"/>
</dbReference>
<dbReference type="Proteomes" id="UP001108027">
    <property type="component" value="Unassembled WGS sequence"/>
</dbReference>
<gene>
    <name evidence="2" type="ORF">LL252_10710</name>
</gene>
<comment type="caution">
    <text evidence="2">The sequence shown here is derived from an EMBL/GenBank/DDBJ whole genome shotgun (WGS) entry which is preliminary data.</text>
</comment>
<dbReference type="PANTHER" id="PTHR42964">
    <property type="entry name" value="ENOYL-COA HYDRATASE"/>
    <property type="match status" value="1"/>
</dbReference>
<dbReference type="InterPro" id="IPR001753">
    <property type="entry name" value="Enoyl-CoA_hydra/iso"/>
</dbReference>
<dbReference type="PANTHER" id="PTHR42964:SF1">
    <property type="entry name" value="POLYKETIDE BIOSYNTHESIS ENOYL-COA HYDRATASE PKSH-RELATED"/>
    <property type="match status" value="1"/>
</dbReference>
<evidence type="ECO:0000256" key="1">
    <source>
        <dbReference type="ARBA" id="ARBA00005254"/>
    </source>
</evidence>
<protein>
    <submittedName>
        <fullName evidence="2">Enoyl-CoA hydratase/isomerase family protein</fullName>
    </submittedName>
</protein>
<dbReference type="GO" id="GO:0003824">
    <property type="term" value="F:catalytic activity"/>
    <property type="evidence" value="ECO:0007669"/>
    <property type="project" value="UniProtKB-ARBA"/>
</dbReference>
<proteinExistence type="inferred from homology"/>
<dbReference type="Gene3D" id="1.10.12.10">
    <property type="entry name" value="Lyase 2-enoyl-coa Hydratase, Chain A, domain 2"/>
    <property type="match status" value="1"/>
</dbReference>
<accession>A0A9Q3UN54</accession>
<dbReference type="CDD" id="cd06558">
    <property type="entry name" value="crotonase-like"/>
    <property type="match status" value="1"/>
</dbReference>
<dbReference type="RefSeq" id="WP_228233991.1">
    <property type="nucleotide sequence ID" value="NZ_JAJGNA010000011.1"/>
</dbReference>
<evidence type="ECO:0000313" key="2">
    <source>
        <dbReference type="EMBL" id="MCC4309041.1"/>
    </source>
</evidence>
<dbReference type="GO" id="GO:0008300">
    <property type="term" value="P:isoprenoid catabolic process"/>
    <property type="evidence" value="ECO:0007669"/>
    <property type="project" value="TreeGrafter"/>
</dbReference>
<dbReference type="InterPro" id="IPR029045">
    <property type="entry name" value="ClpP/crotonase-like_dom_sf"/>
</dbReference>
<dbReference type="AlphaFoldDB" id="A0A9Q3UN54"/>
<organism evidence="2 3">
    <name type="scientific">Alloalcanivorax marinus</name>
    <dbReference type="NCBI Taxonomy" id="1177169"/>
    <lineage>
        <taxon>Bacteria</taxon>
        <taxon>Pseudomonadati</taxon>
        <taxon>Pseudomonadota</taxon>
        <taxon>Gammaproteobacteria</taxon>
        <taxon>Oceanospirillales</taxon>
        <taxon>Alcanivoracaceae</taxon>
        <taxon>Alloalcanivorax</taxon>
    </lineage>
</organism>
<sequence length="261" mass="27969">MTITSTNQGPVTRITLNNPDKRNAFDSTIIEALIQAFQRAGDDENTRVILLDAAGRHFSAGADLNWMRAMGELDADRNRADARRLATLMRTIDGAAKPVVARVQGAAFGGALGLICAADMAVAADDARFCLSEVKLGILPAVIAPYVVRAMGPRQARRYFMTAEVIDAPRAGQLGLVHEVVPAVDLDTTVARLITALLDGAPGAQRRARELVHRADGSAVDDAVIDYTADLIAELRTGAEGQEGLSAFLEKRAPNWKPDRN</sequence>
<reference evidence="2" key="1">
    <citation type="submission" date="2021-10" db="EMBL/GenBank/DDBJ databases">
        <title>The diversity and Nitrogen Metabolism of Culturable Nitrate-Utilizing Bacteria Within the Oxygen Minimum Zone of the Changjiang (Yangtze River)Estuary.</title>
        <authorList>
            <person name="Zhang D."/>
            <person name="Zheng J."/>
            <person name="Liu S."/>
            <person name="He W."/>
        </authorList>
    </citation>
    <scope>NUCLEOTIDE SEQUENCE</scope>
    <source>
        <strain evidence="2">FXH-223</strain>
    </source>
</reference>
<dbReference type="EMBL" id="JAJGNA010000011">
    <property type="protein sequence ID" value="MCC4309041.1"/>
    <property type="molecule type" value="Genomic_DNA"/>
</dbReference>
<name>A0A9Q3UN54_9GAMM</name>
<dbReference type="Gene3D" id="3.90.226.10">
    <property type="entry name" value="2-enoyl-CoA Hydratase, Chain A, domain 1"/>
    <property type="match status" value="1"/>
</dbReference>
<keyword evidence="3" id="KW-1185">Reference proteome</keyword>
<dbReference type="Pfam" id="PF00378">
    <property type="entry name" value="ECH_1"/>
    <property type="match status" value="1"/>
</dbReference>